<feature type="domain" description="AAA+ ATPase" evidence="6">
    <location>
        <begin position="315"/>
        <end position="597"/>
    </location>
</feature>
<evidence type="ECO:0000259" key="6">
    <source>
        <dbReference type="SMART" id="SM00382"/>
    </source>
</evidence>
<dbReference type="PANTHER" id="PTHR16305">
    <property type="entry name" value="TESTICULAR SOLUBLE ADENYLYL CYCLASE"/>
    <property type="match status" value="1"/>
</dbReference>
<keyword evidence="10" id="KW-1185">Reference proteome</keyword>
<dbReference type="Pfam" id="PF13191">
    <property type="entry name" value="AAA_16"/>
    <property type="match status" value="1"/>
</dbReference>
<evidence type="ECO:0000313" key="10">
    <source>
        <dbReference type="Proteomes" id="UP000236379"/>
    </source>
</evidence>
<dbReference type="SUPFAM" id="SSF52540">
    <property type="entry name" value="P-loop containing nucleoside triphosphate hydrolases"/>
    <property type="match status" value="1"/>
</dbReference>
<gene>
    <name evidence="9" type="ORF">CVO96_08365</name>
</gene>
<dbReference type="PANTHER" id="PTHR16305:SF28">
    <property type="entry name" value="GUANYLATE CYCLASE DOMAIN-CONTAINING PROTEIN"/>
    <property type="match status" value="1"/>
</dbReference>
<dbReference type="SMART" id="SM00382">
    <property type="entry name" value="AAA"/>
    <property type="match status" value="1"/>
</dbReference>
<dbReference type="Gene3D" id="1.10.10.10">
    <property type="entry name" value="Winged helix-like DNA-binding domain superfamily/Winged helix DNA-binding domain"/>
    <property type="match status" value="1"/>
</dbReference>
<dbReference type="SUPFAM" id="SSF46894">
    <property type="entry name" value="C-terminal effector domain of the bipartite response regulators"/>
    <property type="match status" value="1"/>
</dbReference>
<evidence type="ECO:0000313" key="9">
    <source>
        <dbReference type="EMBL" id="PNY81396.1"/>
    </source>
</evidence>
<evidence type="ECO:0000256" key="5">
    <source>
        <dbReference type="SAM" id="MobiDB-lite"/>
    </source>
</evidence>
<dbReference type="OrthoDB" id="190810at2"/>
<dbReference type="Gene3D" id="1.25.40.10">
    <property type="entry name" value="Tetratricopeptide repeat domain"/>
    <property type="match status" value="2"/>
</dbReference>
<dbReference type="InterPro" id="IPR005158">
    <property type="entry name" value="BTAD"/>
</dbReference>
<sequence length="1119" mass="121906">MDAEPRSDGLREPGLGWRKRTQGTRARGGGSAHRRGASTPELQVELFGTLRMTVQGHPVTPPLAARQQALLAWLLLHPGAPHPRKEIAFALWPDSAEAQAQTNLRRELHHLRRALPGGGPESGRYLEVTAHTLGWRQDAPYRLDVAEFEQALGSGPDVPTAELERAAGLYTADLLPSLEGDWLEPHRQALHARAVETLEALSTRLEQAGEPTRALHTARQLLALEPLRESVYARIMRLQLEMGDPAAARQTYARCVDVLAADLGARPGRALQEVYRDVLAATDAPPAPPGGLPLIGRGREWPQVLGVWRTASLGAARALLIAGEAGIGKTRLAEALLGLAEAEQARTARSRSYAAEGRLPYAPIIDWLRQPALQAQLPELEAPWRAELARLLPELAPSRSQGRPAISAQPTSEGWQRQRLFEALARAVLRGGPLLLLLDDLQWCDRDTLEWLHYLLRFDPQAPLLLLCTLRREEQDATPALRGFLRDLQQGGRLERIDLGPLSFGESSALAASILTRELSEQAQAQLFEATEGQPLFIVEAVRAGLASGTPNLEASSRVQAIITARLEQLSPAARSVTGLAATVGRAFEVRVLRQASDLDEEELTGALDELWQRAIIREQPQGAGAYDFTHDRLREGAYAELSPARRRLLHRRVAQALERQHADDPGAVAAQLAAHHEQAGQPGEAVHFSLLAAERANRVSASQDATLQANQALRLLERLPASPARDRSELSAHNSLAASLTALRGFTPPELEATLNRALELARALGDTPATIRILWGLFALHLVRGNVRLGRRLAEQAMTLTGEDTGLLIDIHMALGGGDQTEGRLAAAAEHFTVANQLYHQHRHRRLLFGADVGVFSLAWGAHGLWLQGSIEAAREQVTRAAAIAAELGHPFTQMQACAYRAISHQLEGDLDAAWAAAEATVAGCERHDIAYYHDWGVIVGGWVMAQRGDVAGGLARIRRGLDALRRQNAALRLPYYLALLAEVQLLAAQPQAARATLDSAQAVARQNGDLWYLPEVYRLHGLLDTAHARERFEQATGLAREQGARSLELRALTSLAAHLRGAQGSAAQLEGAVQTFPADLDTPDLTRARQLLRTLAERPTFLAGDDDQLPDPLRNA</sequence>
<evidence type="ECO:0000259" key="7">
    <source>
        <dbReference type="SMART" id="SM00862"/>
    </source>
</evidence>
<keyword evidence="3" id="KW-0067">ATP-binding</keyword>
<dbReference type="GO" id="GO:0004016">
    <property type="term" value="F:adenylate cyclase activity"/>
    <property type="evidence" value="ECO:0007669"/>
    <property type="project" value="TreeGrafter"/>
</dbReference>
<feature type="domain" description="OmpR/PhoB-type" evidence="7">
    <location>
        <begin position="56"/>
        <end position="137"/>
    </location>
</feature>
<dbReference type="SUPFAM" id="SSF48452">
    <property type="entry name" value="TPR-like"/>
    <property type="match status" value="2"/>
</dbReference>
<dbReference type="InterPro" id="IPR001867">
    <property type="entry name" value="OmpR/PhoB-type_DNA-bd"/>
</dbReference>
<dbReference type="GO" id="GO:0005737">
    <property type="term" value="C:cytoplasm"/>
    <property type="evidence" value="ECO:0007669"/>
    <property type="project" value="TreeGrafter"/>
</dbReference>
<evidence type="ECO:0000256" key="2">
    <source>
        <dbReference type="ARBA" id="ARBA00022741"/>
    </source>
</evidence>
<name>A0A2K3UXY8_9DEIO</name>
<proteinExistence type="inferred from homology"/>
<dbReference type="InterPro" id="IPR041664">
    <property type="entry name" value="AAA_16"/>
</dbReference>
<dbReference type="InterPro" id="IPR003593">
    <property type="entry name" value="AAA+_ATPase"/>
</dbReference>
<feature type="region of interest" description="Disordered" evidence="5">
    <location>
        <begin position="1"/>
        <end position="40"/>
    </location>
</feature>
<feature type="region of interest" description="Disordered" evidence="5">
    <location>
        <begin position="661"/>
        <end position="680"/>
    </location>
</feature>
<keyword evidence="2" id="KW-0547">Nucleotide-binding</keyword>
<dbReference type="InterPro" id="IPR036388">
    <property type="entry name" value="WH-like_DNA-bd_sf"/>
</dbReference>
<evidence type="ECO:0000259" key="8">
    <source>
        <dbReference type="SMART" id="SM01043"/>
    </source>
</evidence>
<dbReference type="GO" id="GO:0006355">
    <property type="term" value="P:regulation of DNA-templated transcription"/>
    <property type="evidence" value="ECO:0007669"/>
    <property type="project" value="InterPro"/>
</dbReference>
<evidence type="ECO:0000256" key="3">
    <source>
        <dbReference type="ARBA" id="ARBA00022840"/>
    </source>
</evidence>
<dbReference type="GO" id="GO:0005524">
    <property type="term" value="F:ATP binding"/>
    <property type="evidence" value="ECO:0007669"/>
    <property type="project" value="UniProtKB-KW"/>
</dbReference>
<dbReference type="EMBL" id="PPPD01000001">
    <property type="protein sequence ID" value="PNY81396.1"/>
    <property type="molecule type" value="Genomic_DNA"/>
</dbReference>
<feature type="domain" description="Bacterial transcriptional activator" evidence="8">
    <location>
        <begin position="143"/>
        <end position="279"/>
    </location>
</feature>
<dbReference type="Pfam" id="PF03704">
    <property type="entry name" value="BTAD"/>
    <property type="match status" value="1"/>
</dbReference>
<dbReference type="InterPro" id="IPR011990">
    <property type="entry name" value="TPR-like_helical_dom_sf"/>
</dbReference>
<evidence type="ECO:0000256" key="4">
    <source>
        <dbReference type="ARBA" id="ARBA00023125"/>
    </source>
</evidence>
<dbReference type="InterPro" id="IPR016032">
    <property type="entry name" value="Sig_transdc_resp-reg_C-effctor"/>
</dbReference>
<evidence type="ECO:0000256" key="1">
    <source>
        <dbReference type="ARBA" id="ARBA00005820"/>
    </source>
</evidence>
<comment type="similarity">
    <text evidence="1">Belongs to the AfsR/DnrI/RedD regulatory family.</text>
</comment>
<dbReference type="InterPro" id="IPR027417">
    <property type="entry name" value="P-loop_NTPase"/>
</dbReference>
<protein>
    <submittedName>
        <fullName evidence="9">SARP family transcriptional regulator</fullName>
    </submittedName>
</protein>
<keyword evidence="4" id="KW-0238">DNA-binding</keyword>
<dbReference type="Proteomes" id="UP000236379">
    <property type="component" value="Unassembled WGS sequence"/>
</dbReference>
<feature type="compositionally biased region" description="Basic and acidic residues" evidence="5">
    <location>
        <begin position="1"/>
        <end position="11"/>
    </location>
</feature>
<accession>A0A2K3UXY8</accession>
<dbReference type="SMART" id="SM00862">
    <property type="entry name" value="Trans_reg_C"/>
    <property type="match status" value="1"/>
</dbReference>
<dbReference type="AlphaFoldDB" id="A0A2K3UXY8"/>
<comment type="caution">
    <text evidence="9">The sequence shown here is derived from an EMBL/GenBank/DDBJ whole genome shotgun (WGS) entry which is preliminary data.</text>
</comment>
<organism evidence="9 10">
    <name type="scientific">Deinococcus koreensis</name>
    <dbReference type="NCBI Taxonomy" id="2054903"/>
    <lineage>
        <taxon>Bacteria</taxon>
        <taxon>Thermotogati</taxon>
        <taxon>Deinococcota</taxon>
        <taxon>Deinococci</taxon>
        <taxon>Deinococcales</taxon>
        <taxon>Deinococcaceae</taxon>
        <taxon>Deinococcus</taxon>
    </lineage>
</organism>
<dbReference type="GO" id="GO:0000160">
    <property type="term" value="P:phosphorelay signal transduction system"/>
    <property type="evidence" value="ECO:0007669"/>
    <property type="project" value="InterPro"/>
</dbReference>
<dbReference type="GO" id="GO:0003677">
    <property type="term" value="F:DNA binding"/>
    <property type="evidence" value="ECO:0007669"/>
    <property type="project" value="UniProtKB-KW"/>
</dbReference>
<reference evidence="9 10" key="1">
    <citation type="submission" date="2018-01" db="EMBL/GenBank/DDBJ databases">
        <title>Deinococcus koreensis sp. nov., a radiation-resistant bacterium isolated from river water.</title>
        <authorList>
            <person name="Choi A."/>
        </authorList>
    </citation>
    <scope>NUCLEOTIDE SEQUENCE [LARGE SCALE GENOMIC DNA]</scope>
    <source>
        <strain evidence="9 10">SJW1-2</strain>
    </source>
</reference>
<dbReference type="SMART" id="SM01043">
    <property type="entry name" value="BTAD"/>
    <property type="match status" value="1"/>
</dbReference>